<feature type="compositionally biased region" description="Basic and acidic residues" evidence="1">
    <location>
        <begin position="85"/>
        <end position="94"/>
    </location>
</feature>
<name>A0AAV5WPI4_9BILA</name>
<organism evidence="2 3">
    <name type="scientific">Pristionchus fissidentatus</name>
    <dbReference type="NCBI Taxonomy" id="1538716"/>
    <lineage>
        <taxon>Eukaryota</taxon>
        <taxon>Metazoa</taxon>
        <taxon>Ecdysozoa</taxon>
        <taxon>Nematoda</taxon>
        <taxon>Chromadorea</taxon>
        <taxon>Rhabditida</taxon>
        <taxon>Rhabditina</taxon>
        <taxon>Diplogasteromorpha</taxon>
        <taxon>Diplogasteroidea</taxon>
        <taxon>Neodiplogasteridae</taxon>
        <taxon>Pristionchus</taxon>
    </lineage>
</organism>
<evidence type="ECO:0000313" key="3">
    <source>
        <dbReference type="Proteomes" id="UP001432322"/>
    </source>
</evidence>
<feature type="region of interest" description="Disordered" evidence="1">
    <location>
        <begin position="1"/>
        <end position="94"/>
    </location>
</feature>
<feature type="non-terminal residue" evidence="2">
    <location>
        <position position="142"/>
    </location>
</feature>
<keyword evidence="3" id="KW-1185">Reference proteome</keyword>
<feature type="non-terminal residue" evidence="2">
    <location>
        <position position="1"/>
    </location>
</feature>
<accession>A0AAV5WPI4</accession>
<feature type="compositionally biased region" description="Basic residues" evidence="1">
    <location>
        <begin position="36"/>
        <end position="51"/>
    </location>
</feature>
<dbReference type="Proteomes" id="UP001432322">
    <property type="component" value="Unassembled WGS sequence"/>
</dbReference>
<feature type="compositionally biased region" description="Polar residues" evidence="1">
    <location>
        <begin position="52"/>
        <end position="69"/>
    </location>
</feature>
<evidence type="ECO:0000256" key="1">
    <source>
        <dbReference type="SAM" id="MobiDB-lite"/>
    </source>
</evidence>
<dbReference type="AlphaFoldDB" id="A0AAV5WPI4"/>
<sequence>SLSVDRSIMADNSQASKKKVTRKKGDSTPSAGTSSKSKKVKKDRSIMKNKTRTTTPAKTPVDSTANTPLSRRDESKRGKKKDKPKGKIDPEMIKMIREGREDLVTSRRRGGKDVAFVFPPGRIYKHGTVASAVPIVPTSKMK</sequence>
<protein>
    <submittedName>
        <fullName evidence="2">Uncharacterized protein</fullName>
    </submittedName>
</protein>
<evidence type="ECO:0000313" key="2">
    <source>
        <dbReference type="EMBL" id="GMT32188.1"/>
    </source>
</evidence>
<reference evidence="2" key="1">
    <citation type="submission" date="2023-10" db="EMBL/GenBank/DDBJ databases">
        <title>Genome assembly of Pristionchus species.</title>
        <authorList>
            <person name="Yoshida K."/>
            <person name="Sommer R.J."/>
        </authorList>
    </citation>
    <scope>NUCLEOTIDE SEQUENCE</scope>
    <source>
        <strain evidence="2">RS5133</strain>
    </source>
</reference>
<feature type="compositionally biased region" description="Polar residues" evidence="1">
    <location>
        <begin position="1"/>
        <end position="15"/>
    </location>
</feature>
<gene>
    <name evidence="2" type="ORF">PFISCL1PPCAC_23485</name>
</gene>
<comment type="caution">
    <text evidence="2">The sequence shown here is derived from an EMBL/GenBank/DDBJ whole genome shotgun (WGS) entry which is preliminary data.</text>
</comment>
<dbReference type="EMBL" id="BTSY01000006">
    <property type="protein sequence ID" value="GMT32188.1"/>
    <property type="molecule type" value="Genomic_DNA"/>
</dbReference>
<proteinExistence type="predicted"/>